<dbReference type="Gene3D" id="3.90.850.10">
    <property type="entry name" value="Fumarylacetoacetase-like, C-terminal domain"/>
    <property type="match status" value="1"/>
</dbReference>
<feature type="domain" description="Fumarylacetoacetase-like C-terminal" evidence="1">
    <location>
        <begin position="81"/>
        <end position="317"/>
    </location>
</feature>
<evidence type="ECO:0000259" key="2">
    <source>
        <dbReference type="Pfam" id="PF18288"/>
    </source>
</evidence>
<dbReference type="PANTHER" id="PTHR43211">
    <property type="entry name" value="FUMARYLACETOACETATE HYDROLASE"/>
    <property type="match status" value="1"/>
</dbReference>
<evidence type="ECO:0000313" key="4">
    <source>
        <dbReference type="Proteomes" id="UP000657592"/>
    </source>
</evidence>
<reference evidence="3" key="2">
    <citation type="submission" date="2020-09" db="EMBL/GenBank/DDBJ databases">
        <authorList>
            <person name="Sun Q."/>
            <person name="Zhou Y."/>
        </authorList>
    </citation>
    <scope>NUCLEOTIDE SEQUENCE</scope>
    <source>
        <strain evidence="3">CGMCC 1.15794</strain>
    </source>
</reference>
<gene>
    <name evidence="3" type="ORF">GCM10010921_23820</name>
</gene>
<dbReference type="EMBL" id="BMJY01000011">
    <property type="protein sequence ID" value="GGH47236.1"/>
    <property type="molecule type" value="Genomic_DNA"/>
</dbReference>
<name>A0A917MMH5_9MICO</name>
<feature type="domain" description="Fumarylacetoacetase N-terminal" evidence="2">
    <location>
        <begin position="1"/>
        <end position="75"/>
    </location>
</feature>
<keyword evidence="4" id="KW-1185">Reference proteome</keyword>
<dbReference type="SUPFAM" id="SSF56529">
    <property type="entry name" value="FAH"/>
    <property type="match status" value="1"/>
</dbReference>
<evidence type="ECO:0000259" key="1">
    <source>
        <dbReference type="Pfam" id="PF01557"/>
    </source>
</evidence>
<dbReference type="Pfam" id="PF01557">
    <property type="entry name" value="FAA_hydrolase"/>
    <property type="match status" value="1"/>
</dbReference>
<dbReference type="GO" id="GO:0003824">
    <property type="term" value="F:catalytic activity"/>
    <property type="evidence" value="ECO:0007669"/>
    <property type="project" value="InterPro"/>
</dbReference>
<accession>A0A917MMH5</accession>
<reference evidence="3" key="1">
    <citation type="journal article" date="2014" name="Int. J. Syst. Evol. Microbiol.">
        <title>Complete genome sequence of Corynebacterium casei LMG S-19264T (=DSM 44701T), isolated from a smear-ripened cheese.</title>
        <authorList>
            <consortium name="US DOE Joint Genome Institute (JGI-PGF)"/>
            <person name="Walter F."/>
            <person name="Albersmeier A."/>
            <person name="Kalinowski J."/>
            <person name="Ruckert C."/>
        </authorList>
    </citation>
    <scope>NUCLEOTIDE SEQUENCE</scope>
    <source>
        <strain evidence="3">CGMCC 1.15794</strain>
    </source>
</reference>
<dbReference type="PANTHER" id="PTHR43211:SF1">
    <property type="entry name" value="BLL6422 PROTEIN"/>
    <property type="match status" value="1"/>
</dbReference>
<dbReference type="RefSeq" id="WP_188756517.1">
    <property type="nucleotide sequence ID" value="NZ_BMJY01000011.1"/>
</dbReference>
<comment type="caution">
    <text evidence="3">The sequence shown here is derived from an EMBL/GenBank/DDBJ whole genome shotgun (WGS) entry which is preliminary data.</text>
</comment>
<dbReference type="InterPro" id="IPR011234">
    <property type="entry name" value="Fumarylacetoacetase-like_C"/>
</dbReference>
<protein>
    <submittedName>
        <fullName evidence="3">2-keto-4-pentenoate hydratase</fullName>
    </submittedName>
</protein>
<evidence type="ECO:0000313" key="3">
    <source>
        <dbReference type="EMBL" id="GGH47236.1"/>
    </source>
</evidence>
<organism evidence="3 4">
    <name type="scientific">Microbacterium album</name>
    <dbReference type="NCBI Taxonomy" id="2053191"/>
    <lineage>
        <taxon>Bacteria</taxon>
        <taxon>Bacillati</taxon>
        <taxon>Actinomycetota</taxon>
        <taxon>Actinomycetes</taxon>
        <taxon>Micrococcales</taxon>
        <taxon>Microbacteriaceae</taxon>
        <taxon>Microbacterium</taxon>
    </lineage>
</organism>
<sequence length="324" mass="34383">MRLATRDDGTRDGRLVVVSAAGDRAAEHPSILTLREALEDWGPAEESLRSLAREVDAGRIGEPFSDAEALAPLPRTWQWLDGSTYSSHGDLMARSLGVEPIVSDEPLMYQGMSHTFLAPYADVPFPSEDGEIDFEGELGVVLVDTPAGIDAHTALEHIALFVLVNDWSLRAVVVGEMQRRFGYIVGKPACGAAPLAVTPDELGGTWQGGKARLVLHVALNGTRFGDVPTDGMSVGFGELIAHAARTRDLPAGTIVGAGTTSSRDYARAGSACVAERRGIEILQTGAAVTSYLSDGDVVTMTASAGNRSLFGRLQQRVAVGRSRE</sequence>
<dbReference type="InterPro" id="IPR036663">
    <property type="entry name" value="Fumarylacetoacetase_C_sf"/>
</dbReference>
<dbReference type="InterPro" id="IPR041072">
    <property type="entry name" value="FAA_hydro_N"/>
</dbReference>
<dbReference type="AlphaFoldDB" id="A0A917MMH5"/>
<dbReference type="Pfam" id="PF18288">
    <property type="entry name" value="FAA_hydro_N_2"/>
    <property type="match status" value="1"/>
</dbReference>
<proteinExistence type="predicted"/>
<dbReference type="Proteomes" id="UP000657592">
    <property type="component" value="Unassembled WGS sequence"/>
</dbReference>